<dbReference type="OrthoDB" id="9803913at2"/>
<proteinExistence type="predicted"/>
<reference evidence="3" key="1">
    <citation type="submission" date="2017-08" db="EMBL/GenBank/DDBJ databases">
        <authorList>
            <person name="Varghese N."/>
            <person name="Submissions S."/>
        </authorList>
    </citation>
    <scope>NUCLEOTIDE SEQUENCE [LARGE SCALE GENOMIC DNA]</scope>
    <source>
        <strain evidence="3">JC23</strain>
    </source>
</reference>
<evidence type="ECO:0000259" key="1">
    <source>
        <dbReference type="PROSITE" id="PS50172"/>
    </source>
</evidence>
<evidence type="ECO:0000313" key="3">
    <source>
        <dbReference type="Proteomes" id="UP000219252"/>
    </source>
</evidence>
<gene>
    <name evidence="2" type="ORF">SAMN05877842_10960</name>
</gene>
<dbReference type="EMBL" id="OBQC01000009">
    <property type="protein sequence ID" value="SOC41010.1"/>
    <property type="molecule type" value="Genomic_DNA"/>
</dbReference>
<protein>
    <submittedName>
        <fullName evidence="2">BRCA1 C Terminus (BRCT) protein</fullName>
    </submittedName>
</protein>
<evidence type="ECO:0000313" key="2">
    <source>
        <dbReference type="EMBL" id="SOC41010.1"/>
    </source>
</evidence>
<accession>A0A285UGK1</accession>
<sequence length="109" mass="12200">MNQNKDNPEVILLSDSSQQFTHPFYDKRIVFTGALSTMTRSEAAKKVRALGGVLQGAVTKETDFVILGNKRRGVSTKHLMAKQLISLGFDIQILPEDDFIWVLSMPKGY</sequence>
<dbReference type="Gene3D" id="3.40.50.10190">
    <property type="entry name" value="BRCT domain"/>
    <property type="match status" value="1"/>
</dbReference>
<keyword evidence="3" id="KW-1185">Reference proteome</keyword>
<dbReference type="InterPro" id="IPR001357">
    <property type="entry name" value="BRCT_dom"/>
</dbReference>
<name>A0A285UGK1_9BACL</name>
<organism evidence="2 3">
    <name type="scientific">Ureibacillus acetophenoni</name>
    <dbReference type="NCBI Taxonomy" id="614649"/>
    <lineage>
        <taxon>Bacteria</taxon>
        <taxon>Bacillati</taxon>
        <taxon>Bacillota</taxon>
        <taxon>Bacilli</taxon>
        <taxon>Bacillales</taxon>
        <taxon>Caryophanaceae</taxon>
        <taxon>Ureibacillus</taxon>
    </lineage>
</organism>
<dbReference type="CDD" id="cd17748">
    <property type="entry name" value="BRCT_DNA_ligase_like"/>
    <property type="match status" value="1"/>
</dbReference>
<feature type="domain" description="BRCT" evidence="1">
    <location>
        <begin position="19"/>
        <end position="97"/>
    </location>
</feature>
<dbReference type="PROSITE" id="PS50172">
    <property type="entry name" value="BRCT"/>
    <property type="match status" value="1"/>
</dbReference>
<dbReference type="SUPFAM" id="SSF52113">
    <property type="entry name" value="BRCT domain"/>
    <property type="match status" value="1"/>
</dbReference>
<dbReference type="Pfam" id="PF00533">
    <property type="entry name" value="BRCT"/>
    <property type="match status" value="1"/>
</dbReference>
<dbReference type="InterPro" id="IPR036420">
    <property type="entry name" value="BRCT_dom_sf"/>
</dbReference>
<dbReference type="AlphaFoldDB" id="A0A285UGK1"/>
<dbReference type="RefSeq" id="WP_097149974.1">
    <property type="nucleotide sequence ID" value="NZ_OBQC01000009.1"/>
</dbReference>
<dbReference type="Proteomes" id="UP000219252">
    <property type="component" value="Unassembled WGS sequence"/>
</dbReference>